<keyword evidence="3" id="KW-1185">Reference proteome</keyword>
<evidence type="ECO:0008006" key="4">
    <source>
        <dbReference type="Google" id="ProtNLM"/>
    </source>
</evidence>
<evidence type="ECO:0000313" key="2">
    <source>
        <dbReference type="EMBL" id="KFD48866.1"/>
    </source>
</evidence>
<dbReference type="Proteomes" id="UP000030764">
    <property type="component" value="Unassembled WGS sequence"/>
</dbReference>
<gene>
    <name evidence="2" type="ORF">M513_10229</name>
</gene>
<feature type="region of interest" description="Disordered" evidence="1">
    <location>
        <begin position="1"/>
        <end position="22"/>
    </location>
</feature>
<evidence type="ECO:0000256" key="1">
    <source>
        <dbReference type="SAM" id="MobiDB-lite"/>
    </source>
</evidence>
<proteinExistence type="predicted"/>
<name>A0A085LV70_9BILA</name>
<accession>A0A085LV70</accession>
<protein>
    <recommendedName>
        <fullName evidence="4">Integrase zinc-binding domain-containing protein</fullName>
    </recommendedName>
</protein>
<reference evidence="2 3" key="1">
    <citation type="journal article" date="2014" name="Nat. Genet.">
        <title>Genome and transcriptome of the porcine whipworm Trichuris suis.</title>
        <authorList>
            <person name="Jex A.R."/>
            <person name="Nejsum P."/>
            <person name="Schwarz E.M."/>
            <person name="Hu L."/>
            <person name="Young N.D."/>
            <person name="Hall R.S."/>
            <person name="Korhonen P.K."/>
            <person name="Liao S."/>
            <person name="Thamsborg S."/>
            <person name="Xia J."/>
            <person name="Xu P."/>
            <person name="Wang S."/>
            <person name="Scheerlinck J.P."/>
            <person name="Hofmann A."/>
            <person name="Sternberg P.W."/>
            <person name="Wang J."/>
            <person name="Gasser R.B."/>
        </authorList>
    </citation>
    <scope>NUCLEOTIDE SEQUENCE [LARGE SCALE GENOMIC DNA]</scope>
    <source>
        <strain evidence="2">DCEP-RM93M</strain>
    </source>
</reference>
<dbReference type="EMBL" id="KL363282">
    <property type="protein sequence ID" value="KFD48866.1"/>
    <property type="molecule type" value="Genomic_DNA"/>
</dbReference>
<organism evidence="2 3">
    <name type="scientific">Trichuris suis</name>
    <name type="common">pig whipworm</name>
    <dbReference type="NCBI Taxonomy" id="68888"/>
    <lineage>
        <taxon>Eukaryota</taxon>
        <taxon>Metazoa</taxon>
        <taxon>Ecdysozoa</taxon>
        <taxon>Nematoda</taxon>
        <taxon>Enoplea</taxon>
        <taxon>Dorylaimia</taxon>
        <taxon>Trichinellida</taxon>
        <taxon>Trichuridae</taxon>
        <taxon>Trichuris</taxon>
    </lineage>
</organism>
<dbReference type="AlphaFoldDB" id="A0A085LV70"/>
<evidence type="ECO:0000313" key="3">
    <source>
        <dbReference type="Proteomes" id="UP000030764"/>
    </source>
</evidence>
<sequence length="120" mass="13777">MSTESNDGLSSVCPKQHPRDTIYDGLRDTMPHARGHAQSVQLKAGLMKVHINAHSHLRNAALRQKQSYDRVCAGSRHHVGDWVFLRSPKPYRGQRRKLQMRWLGSYCILARLSSVAYRIR</sequence>